<evidence type="ECO:0000313" key="1">
    <source>
        <dbReference type="EMBL" id="KAI4323539.1"/>
    </source>
</evidence>
<comment type="caution">
    <text evidence="1">The sequence shown here is derived from an EMBL/GenBank/DDBJ whole genome shotgun (WGS) entry which is preliminary data.</text>
</comment>
<keyword evidence="2" id="KW-1185">Reference proteome</keyword>
<gene>
    <name evidence="1" type="ORF">L6164_023136</name>
</gene>
<reference evidence="1 2" key="1">
    <citation type="journal article" date="2022" name="DNA Res.">
        <title>Chromosomal-level genome assembly of the orchid tree Bauhinia variegata (Leguminosae; Cercidoideae) supports the allotetraploid origin hypothesis of Bauhinia.</title>
        <authorList>
            <person name="Zhong Y."/>
            <person name="Chen Y."/>
            <person name="Zheng D."/>
            <person name="Pang J."/>
            <person name="Liu Y."/>
            <person name="Luo S."/>
            <person name="Meng S."/>
            <person name="Qian L."/>
            <person name="Wei D."/>
            <person name="Dai S."/>
            <person name="Zhou R."/>
        </authorList>
    </citation>
    <scope>NUCLEOTIDE SEQUENCE [LARGE SCALE GENOMIC DNA]</scope>
    <source>
        <strain evidence="1">BV-YZ2020</strain>
    </source>
</reference>
<name>A0ACB9MJ74_BAUVA</name>
<organism evidence="1 2">
    <name type="scientific">Bauhinia variegata</name>
    <name type="common">Purple orchid tree</name>
    <name type="synonym">Phanera variegata</name>
    <dbReference type="NCBI Taxonomy" id="167791"/>
    <lineage>
        <taxon>Eukaryota</taxon>
        <taxon>Viridiplantae</taxon>
        <taxon>Streptophyta</taxon>
        <taxon>Embryophyta</taxon>
        <taxon>Tracheophyta</taxon>
        <taxon>Spermatophyta</taxon>
        <taxon>Magnoliopsida</taxon>
        <taxon>eudicotyledons</taxon>
        <taxon>Gunneridae</taxon>
        <taxon>Pentapetalae</taxon>
        <taxon>rosids</taxon>
        <taxon>fabids</taxon>
        <taxon>Fabales</taxon>
        <taxon>Fabaceae</taxon>
        <taxon>Cercidoideae</taxon>
        <taxon>Cercideae</taxon>
        <taxon>Bauhiniinae</taxon>
        <taxon>Bauhinia</taxon>
    </lineage>
</organism>
<protein>
    <submittedName>
        <fullName evidence="1">Uncharacterized protein</fullName>
    </submittedName>
</protein>
<evidence type="ECO:0000313" key="2">
    <source>
        <dbReference type="Proteomes" id="UP000828941"/>
    </source>
</evidence>
<sequence>MFSPDSRGQRQLPIDLVWPTLKHGGNTNPDHPILFPAFFNLLDRPGQQEFQPIEEEGILGFDLRTREPNSLKTLGCVTAPTHGALTLI</sequence>
<dbReference type="Proteomes" id="UP000828941">
    <property type="component" value="Chromosome 9"/>
</dbReference>
<proteinExistence type="predicted"/>
<dbReference type="EMBL" id="CM039434">
    <property type="protein sequence ID" value="KAI4323539.1"/>
    <property type="molecule type" value="Genomic_DNA"/>
</dbReference>
<accession>A0ACB9MJ74</accession>